<keyword evidence="1" id="KW-0418">Kinase</keyword>
<dbReference type="Pfam" id="PF13581">
    <property type="entry name" value="HATPase_c_2"/>
    <property type="match status" value="1"/>
</dbReference>
<dbReference type="RefSeq" id="WP_386396785.1">
    <property type="nucleotide sequence ID" value="NZ_JBHSPT010000032.1"/>
</dbReference>
<keyword evidence="4" id="KW-1185">Reference proteome</keyword>
<dbReference type="PANTHER" id="PTHR35526">
    <property type="entry name" value="ANTI-SIGMA-F FACTOR RSBW-RELATED"/>
    <property type="match status" value="1"/>
</dbReference>
<dbReference type="GO" id="GO:0005524">
    <property type="term" value="F:ATP binding"/>
    <property type="evidence" value="ECO:0007669"/>
    <property type="project" value="UniProtKB-KW"/>
</dbReference>
<feature type="domain" description="Histidine kinase/HSP90-like ATPase" evidence="2">
    <location>
        <begin position="26"/>
        <end position="136"/>
    </location>
</feature>
<proteinExistence type="predicted"/>
<dbReference type="EMBL" id="JBHSPT010000032">
    <property type="protein sequence ID" value="MFC6056536.1"/>
    <property type="molecule type" value="Genomic_DNA"/>
</dbReference>
<sequence length="154" mass="16706">MTTETPPDERTGRPAARAEAFSMCFTSTPRGARLARRLASHRLNAWDFPYGSDVNDTATLVVGELTANAVPHGRVSGRDFRLGLTLTAARDLLRVEVTDTHDDRLPPVRPHAPEDPEAETGRGLWLVACTASRTGVEPRADGGPGKTVWAELHL</sequence>
<keyword evidence="3" id="KW-0067">ATP-binding</keyword>
<dbReference type="Gene3D" id="3.30.565.10">
    <property type="entry name" value="Histidine kinase-like ATPase, C-terminal domain"/>
    <property type="match status" value="1"/>
</dbReference>
<accession>A0ABW1LZ17</accession>
<dbReference type="InterPro" id="IPR036890">
    <property type="entry name" value="HATPase_C_sf"/>
</dbReference>
<gene>
    <name evidence="3" type="ORF">ACFP50_13980</name>
</gene>
<evidence type="ECO:0000259" key="2">
    <source>
        <dbReference type="Pfam" id="PF13581"/>
    </source>
</evidence>
<name>A0ABW1LZ17_9ACTN</name>
<dbReference type="GO" id="GO:0016740">
    <property type="term" value="F:transferase activity"/>
    <property type="evidence" value="ECO:0007669"/>
    <property type="project" value="UniProtKB-KW"/>
</dbReference>
<comment type="caution">
    <text evidence="3">The sequence shown here is derived from an EMBL/GenBank/DDBJ whole genome shotgun (WGS) entry which is preliminary data.</text>
</comment>
<dbReference type="CDD" id="cd16936">
    <property type="entry name" value="HATPase_RsbW-like"/>
    <property type="match status" value="1"/>
</dbReference>
<dbReference type="InterPro" id="IPR003594">
    <property type="entry name" value="HATPase_dom"/>
</dbReference>
<keyword evidence="3" id="KW-0808">Transferase</keyword>
<keyword evidence="3" id="KW-0547">Nucleotide-binding</keyword>
<dbReference type="PANTHER" id="PTHR35526:SF3">
    <property type="entry name" value="ANTI-SIGMA-F FACTOR RSBW"/>
    <property type="match status" value="1"/>
</dbReference>
<dbReference type="InterPro" id="IPR050267">
    <property type="entry name" value="Anti-sigma-factor_SerPK"/>
</dbReference>
<dbReference type="Proteomes" id="UP001596242">
    <property type="component" value="Unassembled WGS sequence"/>
</dbReference>
<organism evidence="3 4">
    <name type="scientific">Streptomyces pratens</name>
    <dbReference type="NCBI Taxonomy" id="887456"/>
    <lineage>
        <taxon>Bacteria</taxon>
        <taxon>Bacillati</taxon>
        <taxon>Actinomycetota</taxon>
        <taxon>Actinomycetes</taxon>
        <taxon>Kitasatosporales</taxon>
        <taxon>Streptomycetaceae</taxon>
        <taxon>Streptomyces</taxon>
    </lineage>
</organism>
<evidence type="ECO:0000256" key="1">
    <source>
        <dbReference type="ARBA" id="ARBA00022527"/>
    </source>
</evidence>
<evidence type="ECO:0000313" key="4">
    <source>
        <dbReference type="Proteomes" id="UP001596242"/>
    </source>
</evidence>
<reference evidence="4" key="1">
    <citation type="journal article" date="2019" name="Int. J. Syst. Evol. Microbiol.">
        <title>The Global Catalogue of Microorganisms (GCM) 10K type strain sequencing project: providing services to taxonomists for standard genome sequencing and annotation.</title>
        <authorList>
            <consortium name="The Broad Institute Genomics Platform"/>
            <consortium name="The Broad Institute Genome Sequencing Center for Infectious Disease"/>
            <person name="Wu L."/>
            <person name="Ma J."/>
        </authorList>
    </citation>
    <scope>NUCLEOTIDE SEQUENCE [LARGE SCALE GENOMIC DNA]</scope>
    <source>
        <strain evidence="4">JCM 12763</strain>
    </source>
</reference>
<protein>
    <submittedName>
        <fullName evidence="3">ATP-binding protein</fullName>
    </submittedName>
</protein>
<keyword evidence="1" id="KW-0723">Serine/threonine-protein kinase</keyword>
<dbReference type="SUPFAM" id="SSF55874">
    <property type="entry name" value="ATPase domain of HSP90 chaperone/DNA topoisomerase II/histidine kinase"/>
    <property type="match status" value="1"/>
</dbReference>
<evidence type="ECO:0000313" key="3">
    <source>
        <dbReference type="EMBL" id="MFC6056536.1"/>
    </source>
</evidence>